<name>A0ABD2X4M4_9HYME</name>
<dbReference type="AlphaFoldDB" id="A0ABD2X4M4"/>
<evidence type="ECO:0000313" key="2">
    <source>
        <dbReference type="EMBL" id="KAL3400313.1"/>
    </source>
</evidence>
<dbReference type="SUPFAM" id="SSF52113">
    <property type="entry name" value="BRCT domain"/>
    <property type="match status" value="1"/>
</dbReference>
<organism evidence="2 3">
    <name type="scientific">Trichogramma kaykai</name>
    <dbReference type="NCBI Taxonomy" id="54128"/>
    <lineage>
        <taxon>Eukaryota</taxon>
        <taxon>Metazoa</taxon>
        <taxon>Ecdysozoa</taxon>
        <taxon>Arthropoda</taxon>
        <taxon>Hexapoda</taxon>
        <taxon>Insecta</taxon>
        <taxon>Pterygota</taxon>
        <taxon>Neoptera</taxon>
        <taxon>Endopterygota</taxon>
        <taxon>Hymenoptera</taxon>
        <taxon>Apocrita</taxon>
        <taxon>Proctotrupomorpha</taxon>
        <taxon>Chalcidoidea</taxon>
        <taxon>Trichogrammatidae</taxon>
        <taxon>Trichogramma</taxon>
    </lineage>
</organism>
<evidence type="ECO:0000313" key="3">
    <source>
        <dbReference type="Proteomes" id="UP001627154"/>
    </source>
</evidence>
<gene>
    <name evidence="2" type="ORF">TKK_006186</name>
</gene>
<dbReference type="EMBL" id="JBJJXI010000051">
    <property type="protein sequence ID" value="KAL3400313.1"/>
    <property type="molecule type" value="Genomic_DNA"/>
</dbReference>
<feature type="region of interest" description="Disordered" evidence="1">
    <location>
        <begin position="127"/>
        <end position="200"/>
    </location>
</feature>
<protein>
    <recommendedName>
        <fullName evidence="4">BRCT domain-containing protein</fullName>
    </recommendedName>
</protein>
<evidence type="ECO:0000256" key="1">
    <source>
        <dbReference type="SAM" id="MobiDB-lite"/>
    </source>
</evidence>
<dbReference type="Proteomes" id="UP001627154">
    <property type="component" value="Unassembled WGS sequence"/>
</dbReference>
<evidence type="ECO:0008006" key="4">
    <source>
        <dbReference type="Google" id="ProtNLM"/>
    </source>
</evidence>
<sequence length="355" mass="41289">MTDSNPDRTDVYFPKIFKAYKFQFLGLSPEIEEKYCKIVTDLGGKVSNQSGYALTTRDHVLKLIKSTKNNNNLLNVTRMYKILYLLHSIEARKPLPIDLYRFESVTKQAEEKTSFKNSFQQLLQVEQQEKFTQKPHTRLKIDSSSSSEEEELLQEEQQEKFTKKSHKRLKIEISSSSEEDIIPSSNNSPNESKIELTCNGTTKDHSINVESISESLRSEARLRHNTITNTISESSDDDDSLIENSSKWWISQDIPEKARCKQVLCTFSPEIHRSHGRPQHTMNMFEQRIMIAFIIKFNVIDKIKGAKIYKDMGKLGYLTHRTHETLRNNMRRSIMPKINTFGLPGNILRQFEDFR</sequence>
<reference evidence="2 3" key="1">
    <citation type="journal article" date="2024" name="bioRxiv">
        <title>A reference genome for Trichogramma kaykai: A tiny desert-dwelling parasitoid wasp with competing sex-ratio distorters.</title>
        <authorList>
            <person name="Culotta J."/>
            <person name="Lindsey A.R."/>
        </authorList>
    </citation>
    <scope>NUCLEOTIDE SEQUENCE [LARGE SCALE GENOMIC DNA]</scope>
    <source>
        <strain evidence="2 3">KSX58</strain>
    </source>
</reference>
<feature type="compositionally biased region" description="Low complexity" evidence="1">
    <location>
        <begin position="172"/>
        <end position="190"/>
    </location>
</feature>
<feature type="compositionally biased region" description="Acidic residues" evidence="1">
    <location>
        <begin position="147"/>
        <end position="156"/>
    </location>
</feature>
<dbReference type="InterPro" id="IPR036420">
    <property type="entry name" value="BRCT_dom_sf"/>
</dbReference>
<keyword evidence="3" id="KW-1185">Reference proteome</keyword>
<accession>A0ABD2X4M4</accession>
<proteinExistence type="predicted"/>
<comment type="caution">
    <text evidence="2">The sequence shown here is derived from an EMBL/GenBank/DDBJ whole genome shotgun (WGS) entry which is preliminary data.</text>
</comment>